<dbReference type="Proteomes" id="UP001315967">
    <property type="component" value="Chromosome"/>
</dbReference>
<sequence>MPKNKLLKTTAKIAKTLTISGLAYHFWYQKNANLIRTNPGEIELPNEEPIPLDWVDSQHYGEAMEQKVKPYIEKYRKQQVLPLNAYPIAIDTYQLPNPDQTLLIVHGFNEYKEKFHELIYYFLQANIQVVVYDQRGHGFSKIDENQTQINIKDFNEYVVDLNHIIHQIVLPMSQNNPLILFGHSMGGAVVTSYLIKEEPTIVDAVVLNAPMIEIETGKYPQSLSHLVSHLMSQTPFGNLYIPTTEAYDPQIHTLFNADNDLTHYPVRNEYTHYLNNSLHKIPTRGGSYHWLATSLSHLWEIRKPENIKKIKQAVLLFRAEDDVIVGAEGIFTLNQYLPKVTPIFVPNSKHEIFQENDQIVQAYISQIIKFIRETTQKPNV</sequence>
<dbReference type="InterPro" id="IPR051044">
    <property type="entry name" value="MAG_DAG_Lipase"/>
</dbReference>
<evidence type="ECO:0000313" key="3">
    <source>
        <dbReference type="Proteomes" id="UP001315967"/>
    </source>
</evidence>
<dbReference type="InterPro" id="IPR022742">
    <property type="entry name" value="Hydrolase_4"/>
</dbReference>
<reference evidence="2 3" key="1">
    <citation type="submission" date="2022-08" db="EMBL/GenBank/DDBJ databases">
        <title>Aerococcaceae sp. nov isolated from spoiled eye mask.</title>
        <authorList>
            <person name="Zhou G."/>
            <person name="Xie X.-B."/>
            <person name="Shi Q.-S."/>
            <person name="Wang Y.-S."/>
            <person name="Wen X."/>
            <person name="Peng H."/>
            <person name="Yang X.-J."/>
            <person name="Tao H.-B."/>
            <person name="Huang X.-M."/>
        </authorList>
    </citation>
    <scope>NUCLEOTIDE SEQUENCE [LARGE SCALE GENOMIC DNA]</scope>
    <source>
        <strain evidence="3">DM20194951</strain>
    </source>
</reference>
<evidence type="ECO:0000313" key="2">
    <source>
        <dbReference type="EMBL" id="UUX34304.1"/>
    </source>
</evidence>
<organism evidence="2 3">
    <name type="scientific">Fundicoccus culcitae</name>
    <dbReference type="NCBI Taxonomy" id="2969821"/>
    <lineage>
        <taxon>Bacteria</taxon>
        <taxon>Bacillati</taxon>
        <taxon>Bacillota</taxon>
        <taxon>Bacilli</taxon>
        <taxon>Lactobacillales</taxon>
        <taxon>Aerococcaceae</taxon>
        <taxon>Fundicoccus</taxon>
    </lineage>
</organism>
<dbReference type="Gene3D" id="3.40.50.1820">
    <property type="entry name" value="alpha/beta hydrolase"/>
    <property type="match status" value="1"/>
</dbReference>
<evidence type="ECO:0000259" key="1">
    <source>
        <dbReference type="Pfam" id="PF12146"/>
    </source>
</evidence>
<keyword evidence="2" id="KW-0378">Hydrolase</keyword>
<dbReference type="SUPFAM" id="SSF53474">
    <property type="entry name" value="alpha/beta-Hydrolases"/>
    <property type="match status" value="1"/>
</dbReference>
<protein>
    <submittedName>
        <fullName evidence="2">Alpha/beta hydrolase</fullName>
    </submittedName>
</protein>
<dbReference type="Pfam" id="PF12146">
    <property type="entry name" value="Hydrolase_4"/>
    <property type="match status" value="1"/>
</dbReference>
<feature type="domain" description="Serine aminopeptidase S33" evidence="1">
    <location>
        <begin position="97"/>
        <end position="357"/>
    </location>
</feature>
<dbReference type="PANTHER" id="PTHR11614">
    <property type="entry name" value="PHOSPHOLIPASE-RELATED"/>
    <property type="match status" value="1"/>
</dbReference>
<keyword evidence="3" id="KW-1185">Reference proteome</keyword>
<gene>
    <name evidence="2" type="ORF">NRE15_01130</name>
</gene>
<dbReference type="GO" id="GO:0016787">
    <property type="term" value="F:hydrolase activity"/>
    <property type="evidence" value="ECO:0007669"/>
    <property type="project" value="UniProtKB-KW"/>
</dbReference>
<accession>A0ABY5P6Y9</accession>
<dbReference type="InterPro" id="IPR029058">
    <property type="entry name" value="AB_hydrolase_fold"/>
</dbReference>
<proteinExistence type="predicted"/>
<dbReference type="RefSeq" id="WP_313793807.1">
    <property type="nucleotide sequence ID" value="NZ_CP102453.1"/>
</dbReference>
<dbReference type="EMBL" id="CP102453">
    <property type="protein sequence ID" value="UUX34304.1"/>
    <property type="molecule type" value="Genomic_DNA"/>
</dbReference>
<name>A0ABY5P6Y9_9LACT</name>